<feature type="domain" description="EAL" evidence="3">
    <location>
        <begin position="300"/>
        <end position="541"/>
    </location>
</feature>
<gene>
    <name evidence="5" type="ORF">NJU99_03525</name>
</gene>
<dbReference type="NCBIfam" id="TIGR00254">
    <property type="entry name" value="GGDEF"/>
    <property type="match status" value="1"/>
</dbReference>
<dbReference type="RefSeq" id="WP_254577350.1">
    <property type="nucleotide sequence ID" value="NZ_CP100595.1"/>
</dbReference>
<sequence length="541" mass="62946">MVNNNISILKNVTILYAEDEKDLRDVTHQILKGFTKKQYLAQDGQEGLELFKKYQDEIDLIITDVNMPNMNGLEMVKEIKKINMNIPIIVATAFSNKEYLLEAIDIGVDKYVLKPIDVAKLLQVMSQSLLYHELKDLYIDKLTNLPNRNRLKKDLENTDIDLMALLDIDEFSTINDLFGEKNGDIILSELAKTIKKHFSADHFKIYRMEADKFAIVSKDKDVDVNKFYDLCKSFADKIEKDSLFINDDEIDINVTIGIAKGDGSRAFKYSQRVINYARSKMQRIMIYNEAFNIQESFEENIKWVKQVKIGFRENLFQAYFQPIVDTKTKEIYKYEALIRYVTKDNKEISPINFINVAKRTKLYPNIIKIVIDDSFKLIKNKNKRVSVNISFDDIANKETTSFVYKILEENKDYSHLLEFEILESEEISDFDEVTKFIENVRKFNCSVGVDDFGAGYSNFNLLTLLDIDFVKIDGSLIENINTSKDLEIIVTTIANFSKEFGVKTVAEFVSKEEIYNKIKELKIDYCQGYYFERPINYDSIK</sequence>
<evidence type="ECO:0000313" key="5">
    <source>
        <dbReference type="EMBL" id="UTJ07171.1"/>
    </source>
</evidence>
<dbReference type="InterPro" id="IPR035919">
    <property type="entry name" value="EAL_sf"/>
</dbReference>
<reference evidence="5" key="1">
    <citation type="submission" date="2022-07" db="EMBL/GenBank/DDBJ databases">
        <title>Arcobacter roscoffensis sp. nov., a marine bacterium isolated from coastal seawater collected from Roscoff, France.</title>
        <authorList>
            <person name="Pascual J."/>
            <person name="Lepeaux C."/>
            <person name="Methner A."/>
            <person name="Overmann J."/>
        </authorList>
    </citation>
    <scope>NUCLEOTIDE SEQUENCE</scope>
    <source>
        <strain evidence="5">ARW1-2F2</strain>
    </source>
</reference>
<dbReference type="Gene3D" id="3.20.20.450">
    <property type="entry name" value="EAL domain"/>
    <property type="match status" value="1"/>
</dbReference>
<dbReference type="PROSITE" id="PS50110">
    <property type="entry name" value="RESPONSE_REGULATORY"/>
    <property type="match status" value="1"/>
</dbReference>
<dbReference type="Gene3D" id="3.40.50.2300">
    <property type="match status" value="1"/>
</dbReference>
<dbReference type="CDD" id="cd01949">
    <property type="entry name" value="GGDEF"/>
    <property type="match status" value="1"/>
</dbReference>
<keyword evidence="6" id="KW-1185">Reference proteome</keyword>
<dbReference type="InterPro" id="IPR001789">
    <property type="entry name" value="Sig_transdc_resp-reg_receiver"/>
</dbReference>
<keyword evidence="1" id="KW-0597">Phosphoprotein</keyword>
<accession>A0ABY5E4T2</accession>
<dbReference type="InterPro" id="IPR001633">
    <property type="entry name" value="EAL_dom"/>
</dbReference>
<dbReference type="SMART" id="SM00267">
    <property type="entry name" value="GGDEF"/>
    <property type="match status" value="1"/>
</dbReference>
<name>A0ABY5E4T2_9BACT</name>
<dbReference type="CDD" id="cd01948">
    <property type="entry name" value="EAL"/>
    <property type="match status" value="1"/>
</dbReference>
<dbReference type="PROSITE" id="PS50887">
    <property type="entry name" value="GGDEF"/>
    <property type="match status" value="1"/>
</dbReference>
<evidence type="ECO:0000313" key="6">
    <source>
        <dbReference type="Proteomes" id="UP001060012"/>
    </source>
</evidence>
<dbReference type="InterPro" id="IPR029787">
    <property type="entry name" value="Nucleotide_cyclase"/>
</dbReference>
<dbReference type="Pfam" id="PF00563">
    <property type="entry name" value="EAL"/>
    <property type="match status" value="1"/>
</dbReference>
<dbReference type="PANTHER" id="PTHR33121">
    <property type="entry name" value="CYCLIC DI-GMP PHOSPHODIESTERASE PDEF"/>
    <property type="match status" value="1"/>
</dbReference>
<dbReference type="SUPFAM" id="SSF52172">
    <property type="entry name" value="CheY-like"/>
    <property type="match status" value="1"/>
</dbReference>
<dbReference type="Proteomes" id="UP001060012">
    <property type="component" value="Chromosome"/>
</dbReference>
<dbReference type="SMART" id="SM00448">
    <property type="entry name" value="REC"/>
    <property type="match status" value="1"/>
</dbReference>
<dbReference type="Pfam" id="PF00990">
    <property type="entry name" value="GGDEF"/>
    <property type="match status" value="1"/>
</dbReference>
<dbReference type="PROSITE" id="PS50883">
    <property type="entry name" value="EAL"/>
    <property type="match status" value="1"/>
</dbReference>
<dbReference type="InterPro" id="IPR050706">
    <property type="entry name" value="Cyclic-di-GMP_PDE-like"/>
</dbReference>
<dbReference type="InterPro" id="IPR043128">
    <property type="entry name" value="Rev_trsase/Diguanyl_cyclase"/>
</dbReference>
<dbReference type="EMBL" id="CP100595">
    <property type="protein sequence ID" value="UTJ07171.1"/>
    <property type="molecule type" value="Genomic_DNA"/>
</dbReference>
<dbReference type="CDD" id="cd17536">
    <property type="entry name" value="REC_YesN-like"/>
    <property type="match status" value="1"/>
</dbReference>
<dbReference type="Pfam" id="PF00072">
    <property type="entry name" value="Response_reg"/>
    <property type="match status" value="1"/>
</dbReference>
<evidence type="ECO:0000256" key="1">
    <source>
        <dbReference type="PROSITE-ProRule" id="PRU00169"/>
    </source>
</evidence>
<feature type="domain" description="GGDEF" evidence="4">
    <location>
        <begin position="159"/>
        <end position="299"/>
    </location>
</feature>
<feature type="modified residue" description="4-aspartylphosphate" evidence="1">
    <location>
        <position position="64"/>
    </location>
</feature>
<proteinExistence type="predicted"/>
<dbReference type="InterPro" id="IPR000160">
    <property type="entry name" value="GGDEF_dom"/>
</dbReference>
<feature type="domain" description="Response regulatory" evidence="2">
    <location>
        <begin position="13"/>
        <end position="129"/>
    </location>
</feature>
<dbReference type="SUPFAM" id="SSF55073">
    <property type="entry name" value="Nucleotide cyclase"/>
    <property type="match status" value="1"/>
</dbReference>
<dbReference type="Gene3D" id="3.30.70.270">
    <property type="match status" value="1"/>
</dbReference>
<organism evidence="5 6">
    <name type="scientific">Arcobacter roscoffensis</name>
    <dbReference type="NCBI Taxonomy" id="2961520"/>
    <lineage>
        <taxon>Bacteria</taxon>
        <taxon>Pseudomonadati</taxon>
        <taxon>Campylobacterota</taxon>
        <taxon>Epsilonproteobacteria</taxon>
        <taxon>Campylobacterales</taxon>
        <taxon>Arcobacteraceae</taxon>
        <taxon>Arcobacter</taxon>
    </lineage>
</organism>
<dbReference type="SUPFAM" id="SSF141868">
    <property type="entry name" value="EAL domain-like"/>
    <property type="match status" value="1"/>
</dbReference>
<dbReference type="PANTHER" id="PTHR33121:SF71">
    <property type="entry name" value="OXYGEN SENSOR PROTEIN DOSP"/>
    <property type="match status" value="1"/>
</dbReference>
<evidence type="ECO:0000259" key="3">
    <source>
        <dbReference type="PROSITE" id="PS50883"/>
    </source>
</evidence>
<protein>
    <submittedName>
        <fullName evidence="5">EAL domain-containing protein</fullName>
    </submittedName>
</protein>
<dbReference type="SMART" id="SM00052">
    <property type="entry name" value="EAL"/>
    <property type="match status" value="1"/>
</dbReference>
<evidence type="ECO:0000259" key="4">
    <source>
        <dbReference type="PROSITE" id="PS50887"/>
    </source>
</evidence>
<evidence type="ECO:0000259" key="2">
    <source>
        <dbReference type="PROSITE" id="PS50110"/>
    </source>
</evidence>
<dbReference type="InterPro" id="IPR011006">
    <property type="entry name" value="CheY-like_superfamily"/>
</dbReference>